<reference evidence="3" key="1">
    <citation type="journal article" date="2005" name="Nature">
        <title>The map-based sequence of the rice genome.</title>
        <authorList>
            <consortium name="International rice genome sequencing project (IRGSP)"/>
            <person name="Matsumoto T."/>
            <person name="Wu J."/>
            <person name="Kanamori H."/>
            <person name="Katayose Y."/>
            <person name="Fujisawa M."/>
            <person name="Namiki N."/>
            <person name="Mizuno H."/>
            <person name="Yamamoto K."/>
            <person name="Antonio B.A."/>
            <person name="Baba T."/>
            <person name="Sakata K."/>
            <person name="Nagamura Y."/>
            <person name="Aoki H."/>
            <person name="Arikawa K."/>
            <person name="Arita K."/>
            <person name="Bito T."/>
            <person name="Chiden Y."/>
            <person name="Fujitsuka N."/>
            <person name="Fukunaka R."/>
            <person name="Hamada M."/>
            <person name="Harada C."/>
            <person name="Hayashi A."/>
            <person name="Hijishita S."/>
            <person name="Honda M."/>
            <person name="Hosokawa S."/>
            <person name="Ichikawa Y."/>
            <person name="Idonuma A."/>
            <person name="Iijima M."/>
            <person name="Ikeda M."/>
            <person name="Ikeno M."/>
            <person name="Ito K."/>
            <person name="Ito S."/>
            <person name="Ito T."/>
            <person name="Ito Y."/>
            <person name="Ito Y."/>
            <person name="Iwabuchi A."/>
            <person name="Kamiya K."/>
            <person name="Karasawa W."/>
            <person name="Kurita K."/>
            <person name="Katagiri S."/>
            <person name="Kikuta A."/>
            <person name="Kobayashi H."/>
            <person name="Kobayashi N."/>
            <person name="Machita K."/>
            <person name="Maehara T."/>
            <person name="Masukawa M."/>
            <person name="Mizubayashi T."/>
            <person name="Mukai Y."/>
            <person name="Nagasaki H."/>
            <person name="Nagata Y."/>
            <person name="Naito S."/>
            <person name="Nakashima M."/>
            <person name="Nakama Y."/>
            <person name="Nakamichi Y."/>
            <person name="Nakamura M."/>
            <person name="Meguro A."/>
            <person name="Negishi M."/>
            <person name="Ohta I."/>
            <person name="Ohta T."/>
            <person name="Okamoto M."/>
            <person name="Ono N."/>
            <person name="Saji S."/>
            <person name="Sakaguchi M."/>
            <person name="Sakai K."/>
            <person name="Shibata M."/>
            <person name="Shimokawa T."/>
            <person name="Song J."/>
            <person name="Takazaki Y."/>
            <person name="Terasawa K."/>
            <person name="Tsugane M."/>
            <person name="Tsuji K."/>
            <person name="Ueda S."/>
            <person name="Waki K."/>
            <person name="Yamagata H."/>
            <person name="Yamamoto M."/>
            <person name="Yamamoto S."/>
            <person name="Yamane H."/>
            <person name="Yoshiki S."/>
            <person name="Yoshihara R."/>
            <person name="Yukawa K."/>
            <person name="Zhong H."/>
            <person name="Yano M."/>
            <person name="Yuan Q."/>
            <person name="Ouyang S."/>
            <person name="Liu J."/>
            <person name="Jones K.M."/>
            <person name="Gansberger K."/>
            <person name="Moffat K."/>
            <person name="Hill J."/>
            <person name="Bera J."/>
            <person name="Fadrosh D."/>
            <person name="Jin S."/>
            <person name="Johri S."/>
            <person name="Kim M."/>
            <person name="Overton L."/>
            <person name="Reardon M."/>
            <person name="Tsitrin T."/>
            <person name="Vuong H."/>
            <person name="Weaver B."/>
            <person name="Ciecko A."/>
            <person name="Tallon L."/>
            <person name="Jackson J."/>
            <person name="Pai G."/>
            <person name="Aken S.V."/>
            <person name="Utterback T."/>
            <person name="Reidmuller S."/>
            <person name="Feldblyum T."/>
            <person name="Hsiao J."/>
            <person name="Zismann V."/>
            <person name="Iobst S."/>
            <person name="de Vazeille A.R."/>
            <person name="Buell C.R."/>
            <person name="Ying K."/>
            <person name="Li Y."/>
            <person name="Lu T."/>
            <person name="Huang Y."/>
            <person name="Zhao Q."/>
            <person name="Feng Q."/>
            <person name="Zhang L."/>
            <person name="Zhu J."/>
            <person name="Weng Q."/>
            <person name="Mu J."/>
            <person name="Lu Y."/>
            <person name="Fan D."/>
            <person name="Liu Y."/>
            <person name="Guan J."/>
            <person name="Zhang Y."/>
            <person name="Yu S."/>
            <person name="Liu X."/>
            <person name="Zhang Y."/>
            <person name="Hong G."/>
            <person name="Han B."/>
            <person name="Choisne N."/>
            <person name="Demange N."/>
            <person name="Orjeda G."/>
            <person name="Samain S."/>
            <person name="Cattolico L."/>
            <person name="Pelletier E."/>
            <person name="Couloux A."/>
            <person name="Segurens B."/>
            <person name="Wincker P."/>
            <person name="D'Hont A."/>
            <person name="Scarpelli C."/>
            <person name="Weissenbach J."/>
            <person name="Salanoubat M."/>
            <person name="Quetier F."/>
            <person name="Yu Y."/>
            <person name="Kim H.R."/>
            <person name="Rambo T."/>
            <person name="Currie J."/>
            <person name="Collura K."/>
            <person name="Luo M."/>
            <person name="Yang T."/>
            <person name="Ammiraju J.S.S."/>
            <person name="Engler F."/>
            <person name="Soderlund C."/>
            <person name="Wing R.A."/>
            <person name="Palmer L.E."/>
            <person name="de la Bastide M."/>
            <person name="Spiegel L."/>
            <person name="Nascimento L."/>
            <person name="Zutavern T."/>
            <person name="O'Shaughnessy A."/>
            <person name="Dike S."/>
            <person name="Dedhia N."/>
            <person name="Preston R."/>
            <person name="Balija V."/>
            <person name="McCombie W.R."/>
            <person name="Chow T."/>
            <person name="Chen H."/>
            <person name="Chung M."/>
            <person name="Chen C."/>
            <person name="Shaw J."/>
            <person name="Wu H."/>
            <person name="Hsiao K."/>
            <person name="Chao Y."/>
            <person name="Chu M."/>
            <person name="Cheng C."/>
            <person name="Hour A."/>
            <person name="Lee P."/>
            <person name="Lin S."/>
            <person name="Lin Y."/>
            <person name="Liou J."/>
            <person name="Liu S."/>
            <person name="Hsing Y."/>
            <person name="Raghuvanshi S."/>
            <person name="Mohanty A."/>
            <person name="Bharti A.K."/>
            <person name="Gaur A."/>
            <person name="Gupta V."/>
            <person name="Kumar D."/>
            <person name="Ravi V."/>
            <person name="Vij S."/>
            <person name="Kapur A."/>
            <person name="Khurana P."/>
            <person name="Khurana P."/>
            <person name="Khurana J.P."/>
            <person name="Tyagi A.K."/>
            <person name="Gaikwad K."/>
            <person name="Singh A."/>
            <person name="Dalal V."/>
            <person name="Srivastava S."/>
            <person name="Dixit A."/>
            <person name="Pal A.K."/>
            <person name="Ghazi I.A."/>
            <person name="Yadav M."/>
            <person name="Pandit A."/>
            <person name="Bhargava A."/>
            <person name="Sureshbabu K."/>
            <person name="Batra K."/>
            <person name="Sharma T.R."/>
            <person name="Mohapatra T."/>
            <person name="Singh N.K."/>
            <person name="Messing J."/>
            <person name="Nelson A.B."/>
            <person name="Fuks G."/>
            <person name="Kavchok S."/>
            <person name="Keizer G."/>
            <person name="Linton E."/>
            <person name="Llaca V."/>
            <person name="Song R."/>
            <person name="Tanyolac B."/>
            <person name="Young S."/>
            <person name="Ho-Il K."/>
            <person name="Hahn J.H."/>
            <person name="Sangsakoo G."/>
            <person name="Vanavichit A."/>
            <person name="de Mattos Luiz.A.T."/>
            <person name="Zimmer P.D."/>
            <person name="Malone G."/>
            <person name="Dellagostin O."/>
            <person name="de Oliveira A.C."/>
            <person name="Bevan M."/>
            <person name="Bancroft I."/>
            <person name="Minx P."/>
            <person name="Cordum H."/>
            <person name="Wilson R."/>
            <person name="Cheng Z."/>
            <person name="Jin W."/>
            <person name="Jiang J."/>
            <person name="Leong S.A."/>
            <person name="Iwama H."/>
            <person name="Gojobori T."/>
            <person name="Itoh T."/>
            <person name="Niimura Y."/>
            <person name="Fujii Y."/>
            <person name="Habara T."/>
            <person name="Sakai H."/>
            <person name="Sato Y."/>
            <person name="Wilson G."/>
            <person name="Kumar K."/>
            <person name="McCouch S."/>
            <person name="Juretic N."/>
            <person name="Hoen D."/>
            <person name="Wright S."/>
            <person name="Bruskiewich R."/>
            <person name="Bureau T."/>
            <person name="Miyao A."/>
            <person name="Hirochika H."/>
            <person name="Nishikawa T."/>
            <person name="Kadowaki K."/>
            <person name="Sugiura M."/>
            <person name="Burr B."/>
            <person name="Sasaki T."/>
        </authorList>
    </citation>
    <scope>NUCLEOTIDE SEQUENCE [LARGE SCALE GENOMIC DNA]</scope>
    <source>
        <strain evidence="3">cv. Nipponbare</strain>
    </source>
</reference>
<proteinExistence type="predicted"/>
<protein>
    <submittedName>
        <fullName evidence="2">Uncharacterized protein</fullName>
    </submittedName>
</protein>
<dbReference type="Proteomes" id="UP000000763">
    <property type="component" value="Chromosome 2"/>
</dbReference>
<feature type="region of interest" description="Disordered" evidence="1">
    <location>
        <begin position="1"/>
        <end position="100"/>
    </location>
</feature>
<accession>Q6Z810</accession>
<evidence type="ECO:0000313" key="3">
    <source>
        <dbReference type="Proteomes" id="UP000000763"/>
    </source>
</evidence>
<dbReference type="HOGENOM" id="CLU_2597196_0_0_1"/>
<dbReference type="EMBL" id="AP004800">
    <property type="protein sequence ID" value="BAD15733.1"/>
    <property type="molecule type" value="Genomic_DNA"/>
</dbReference>
<gene>
    <name evidence="2" type="primary">P0585G03.17</name>
</gene>
<reference evidence="3" key="2">
    <citation type="journal article" date="2008" name="Nucleic Acids Res.">
        <title>The rice annotation project database (RAP-DB): 2008 update.</title>
        <authorList>
            <consortium name="The rice annotation project (RAP)"/>
        </authorList>
    </citation>
    <scope>GENOME REANNOTATION</scope>
    <source>
        <strain evidence="3">cv. Nipponbare</strain>
    </source>
</reference>
<feature type="compositionally biased region" description="Basic and acidic residues" evidence="1">
    <location>
        <begin position="47"/>
        <end position="100"/>
    </location>
</feature>
<dbReference type="AlphaFoldDB" id="Q6Z810"/>
<name>Q6Z810_ORYSJ</name>
<feature type="compositionally biased region" description="Gly residues" evidence="1">
    <location>
        <begin position="37"/>
        <end position="46"/>
    </location>
</feature>
<sequence>MKQRTGVPHEFGRIDPQLRQDSVGKLGDSAAAHTGELGDGSGGDPPRGGERIRRFGMGGERERERGGERRRGWEERERERDRGRDGARASKRCRERERGGDAVRSWLERKAGGISGDRLGSRMEGVGVVRCGWARSVAWCCHCGWGRCRFTVRGLCLCARFLGR</sequence>
<evidence type="ECO:0000256" key="1">
    <source>
        <dbReference type="SAM" id="MobiDB-lite"/>
    </source>
</evidence>
<evidence type="ECO:0000313" key="2">
    <source>
        <dbReference type="EMBL" id="BAD15733.1"/>
    </source>
</evidence>
<organism evidence="2 3">
    <name type="scientific">Oryza sativa subsp. japonica</name>
    <name type="common">Rice</name>
    <dbReference type="NCBI Taxonomy" id="39947"/>
    <lineage>
        <taxon>Eukaryota</taxon>
        <taxon>Viridiplantae</taxon>
        <taxon>Streptophyta</taxon>
        <taxon>Embryophyta</taxon>
        <taxon>Tracheophyta</taxon>
        <taxon>Spermatophyta</taxon>
        <taxon>Magnoliopsida</taxon>
        <taxon>Liliopsida</taxon>
        <taxon>Poales</taxon>
        <taxon>Poaceae</taxon>
        <taxon>BOP clade</taxon>
        <taxon>Oryzoideae</taxon>
        <taxon>Oryzeae</taxon>
        <taxon>Oryzinae</taxon>
        <taxon>Oryza</taxon>
        <taxon>Oryza sativa</taxon>
    </lineage>
</organism>